<dbReference type="InterPro" id="IPR035328">
    <property type="entry name" value="DUF3048_C"/>
</dbReference>
<feature type="domain" description="DUF3048" evidence="3">
    <location>
        <begin position="208"/>
        <end position="321"/>
    </location>
</feature>
<organism evidence="4">
    <name type="scientific">freshwater metagenome</name>
    <dbReference type="NCBI Taxonomy" id="449393"/>
    <lineage>
        <taxon>unclassified sequences</taxon>
        <taxon>metagenomes</taxon>
        <taxon>ecological metagenomes</taxon>
    </lineage>
</organism>
<evidence type="ECO:0000259" key="2">
    <source>
        <dbReference type="Pfam" id="PF11258"/>
    </source>
</evidence>
<sequence length="353" mass="37020">MRFIKTLIIAGTATALAACSTAVSAPASDPRIDGGGDTAVVAMSPLTGLPETVPTPVLIVKLDNTRNAQPHAGLKNADVVYIEEVEYGITRLAAVFSSTIPTRIGPTRSARITDIDLTSQYGAPAFAFSGVQKKMWPAINDSTVVDVSPNKYAAAYFRDQSRRVPYNLFLNGTKSLSWATGVSSDRNVGFVFSADTPAGGLTNTGATMKWSEASAELIYDSITGLYKVALNGTPALADEDASGQNAATVIIQNVIQTQSKYWDKGGGNTPHATTIGTGTATVLRDGQSFNVTWNRPTADSGTTFTMADGSPMPFKPGQQWVVLLNSKTPATLLPLPTPAPSSTSKTTKAPAAI</sequence>
<evidence type="ECO:0000259" key="3">
    <source>
        <dbReference type="Pfam" id="PF17479"/>
    </source>
</evidence>
<reference evidence="4" key="1">
    <citation type="submission" date="2020-05" db="EMBL/GenBank/DDBJ databases">
        <authorList>
            <person name="Chiriac C."/>
            <person name="Salcher M."/>
            <person name="Ghai R."/>
            <person name="Kavagutti S V."/>
        </authorList>
    </citation>
    <scope>NUCLEOTIDE SEQUENCE</scope>
</reference>
<dbReference type="Gene3D" id="3.50.90.10">
    <property type="entry name" value="YerB-like"/>
    <property type="match status" value="1"/>
</dbReference>
<accession>A0A6J7F9W1</accession>
<feature type="domain" description="DUF3048" evidence="2">
    <location>
        <begin position="46"/>
        <end position="174"/>
    </location>
</feature>
<dbReference type="AlphaFoldDB" id="A0A6J7F9W1"/>
<gene>
    <name evidence="4" type="ORF">UFOPK3495_00333</name>
</gene>
<dbReference type="EMBL" id="CAFBMC010000010">
    <property type="protein sequence ID" value="CAB4890608.1"/>
    <property type="molecule type" value="Genomic_DNA"/>
</dbReference>
<proteinExistence type="predicted"/>
<evidence type="ECO:0000313" key="4">
    <source>
        <dbReference type="EMBL" id="CAB4890608.1"/>
    </source>
</evidence>
<dbReference type="Pfam" id="PF17479">
    <property type="entry name" value="DUF3048_C"/>
    <property type="match status" value="1"/>
</dbReference>
<dbReference type="PROSITE" id="PS51257">
    <property type="entry name" value="PROKAR_LIPOPROTEIN"/>
    <property type="match status" value="1"/>
</dbReference>
<dbReference type="InterPro" id="IPR023158">
    <property type="entry name" value="YerB-like_sf"/>
</dbReference>
<name>A0A6J7F9W1_9ZZZZ</name>
<dbReference type="Pfam" id="PF11258">
    <property type="entry name" value="DUF3048"/>
    <property type="match status" value="1"/>
</dbReference>
<feature type="region of interest" description="Disordered" evidence="1">
    <location>
        <begin position="333"/>
        <end position="353"/>
    </location>
</feature>
<dbReference type="SUPFAM" id="SSF159774">
    <property type="entry name" value="YerB-like"/>
    <property type="match status" value="1"/>
</dbReference>
<dbReference type="InterPro" id="IPR021416">
    <property type="entry name" value="DUF3048_N"/>
</dbReference>
<evidence type="ECO:0000256" key="1">
    <source>
        <dbReference type="SAM" id="MobiDB-lite"/>
    </source>
</evidence>
<protein>
    <submittedName>
        <fullName evidence="4">Unannotated protein</fullName>
    </submittedName>
</protein>